<evidence type="ECO:0000313" key="1">
    <source>
        <dbReference type="EMBL" id="EKM33565.1"/>
    </source>
</evidence>
<name>A0A454D4L2_VIBHA</name>
<proteinExistence type="predicted"/>
<comment type="caution">
    <text evidence="1">The sequence shown here is derived from an EMBL/GenBank/DDBJ whole genome shotgun (WGS) entry which is preliminary data.</text>
</comment>
<feature type="non-terminal residue" evidence="1">
    <location>
        <position position="1"/>
    </location>
</feature>
<reference evidence="1 2" key="1">
    <citation type="submission" date="2012-10" db="EMBL/GenBank/DDBJ databases">
        <title>Genome sequence of Vibrio Cholerae HENC-02.</title>
        <authorList>
            <person name="Eppinger M."/>
            <person name="Hasan N.A."/>
            <person name="Sengamalay N."/>
            <person name="Hine E."/>
            <person name="Su Q."/>
            <person name="Daugherty S.C."/>
            <person name="Young S."/>
            <person name="Sadzewicz L."/>
            <person name="Tallon L."/>
            <person name="Cebula T.A."/>
            <person name="Ravel J."/>
            <person name="Colwell R.R."/>
        </authorList>
    </citation>
    <scope>NUCLEOTIDE SEQUENCE [LARGE SCALE GENOMIC DNA]</scope>
    <source>
        <strain evidence="1 2">HENC-02</strain>
    </source>
</reference>
<evidence type="ECO:0000313" key="2">
    <source>
        <dbReference type="Proteomes" id="UP000008367"/>
    </source>
</evidence>
<sequence length="54" mass="6041">ADVFERIDAFTNEAIQLNKDLLVPLDEHIVSIGLNPTEFAEKAEQEIRALKGFA</sequence>
<dbReference type="EMBL" id="AJSR01000216">
    <property type="protein sequence ID" value="EKM33565.1"/>
    <property type="molecule type" value="Genomic_DNA"/>
</dbReference>
<organism evidence="1 2">
    <name type="scientific">Vibrio harveyi</name>
    <name type="common">Beneckea harveyi</name>
    <dbReference type="NCBI Taxonomy" id="669"/>
    <lineage>
        <taxon>Bacteria</taxon>
        <taxon>Pseudomonadati</taxon>
        <taxon>Pseudomonadota</taxon>
        <taxon>Gammaproteobacteria</taxon>
        <taxon>Vibrionales</taxon>
        <taxon>Vibrionaceae</taxon>
        <taxon>Vibrio</taxon>
    </lineage>
</organism>
<gene>
    <name evidence="1" type="ORF">VCHENC02_0998</name>
</gene>
<accession>A0A454D4L2</accession>
<dbReference type="Proteomes" id="UP000008367">
    <property type="component" value="Unassembled WGS sequence"/>
</dbReference>
<dbReference type="AlphaFoldDB" id="A0A454D4L2"/>
<protein>
    <submittedName>
        <fullName evidence="1">Uncharacterized protein</fullName>
    </submittedName>
</protein>